<evidence type="ECO:0000313" key="2">
    <source>
        <dbReference type="Proteomes" id="UP001558613"/>
    </source>
</evidence>
<gene>
    <name evidence="1" type="ORF">QQF64_022992</name>
</gene>
<sequence>MSTQNDYSLKRWAGHTLSVLYMTVTIDTCCQSFSFNSTACLIKKLTECQVLSVYEIKTQGGKTTRTKDTKGSNCLGCVK</sequence>
<protein>
    <submittedName>
        <fullName evidence="1">Uncharacterized protein</fullName>
    </submittedName>
</protein>
<evidence type="ECO:0000313" key="1">
    <source>
        <dbReference type="EMBL" id="KAL1247616.1"/>
    </source>
</evidence>
<reference evidence="1 2" key="1">
    <citation type="submission" date="2023-09" db="EMBL/GenBank/DDBJ databases">
        <authorList>
            <person name="Wang M."/>
        </authorList>
    </citation>
    <scope>NUCLEOTIDE SEQUENCE [LARGE SCALE GENOMIC DNA]</scope>
    <source>
        <strain evidence="1">GT-2023</strain>
        <tissue evidence="1">Liver</tissue>
    </source>
</reference>
<dbReference type="Proteomes" id="UP001558613">
    <property type="component" value="Unassembled WGS sequence"/>
</dbReference>
<keyword evidence="2" id="KW-1185">Reference proteome</keyword>
<name>A0ABR3L6F0_9TELE</name>
<dbReference type="EMBL" id="JAYMGO010000025">
    <property type="protein sequence ID" value="KAL1247616.1"/>
    <property type="molecule type" value="Genomic_DNA"/>
</dbReference>
<comment type="caution">
    <text evidence="1">The sequence shown here is derived from an EMBL/GenBank/DDBJ whole genome shotgun (WGS) entry which is preliminary data.</text>
</comment>
<accession>A0ABR3L6F0</accession>
<organism evidence="1 2">
    <name type="scientific">Cirrhinus molitorella</name>
    <name type="common">mud carp</name>
    <dbReference type="NCBI Taxonomy" id="172907"/>
    <lineage>
        <taxon>Eukaryota</taxon>
        <taxon>Metazoa</taxon>
        <taxon>Chordata</taxon>
        <taxon>Craniata</taxon>
        <taxon>Vertebrata</taxon>
        <taxon>Euteleostomi</taxon>
        <taxon>Actinopterygii</taxon>
        <taxon>Neopterygii</taxon>
        <taxon>Teleostei</taxon>
        <taxon>Ostariophysi</taxon>
        <taxon>Cypriniformes</taxon>
        <taxon>Cyprinidae</taxon>
        <taxon>Labeoninae</taxon>
        <taxon>Labeonini</taxon>
        <taxon>Cirrhinus</taxon>
    </lineage>
</organism>
<proteinExistence type="predicted"/>